<feature type="transmembrane region" description="Helical" evidence="3">
    <location>
        <begin position="210"/>
        <end position="229"/>
    </location>
</feature>
<dbReference type="InterPro" id="IPR036259">
    <property type="entry name" value="MFS_trans_sf"/>
</dbReference>
<comment type="subcellular location">
    <subcellularLocation>
        <location evidence="1">Membrane</location>
        <topology evidence="1">Multi-pass membrane protein</topology>
    </subcellularLocation>
</comment>
<protein>
    <recommendedName>
        <fullName evidence="4">Major facilitator superfamily (MFS) profile domain-containing protein</fullName>
    </recommendedName>
</protein>
<evidence type="ECO:0000313" key="5">
    <source>
        <dbReference type="EMBL" id="GMR42721.1"/>
    </source>
</evidence>
<feature type="transmembrane region" description="Helical" evidence="3">
    <location>
        <begin position="439"/>
        <end position="458"/>
    </location>
</feature>
<accession>A0AAN4ZL12</accession>
<keyword evidence="3" id="KW-1133">Transmembrane helix</keyword>
<keyword evidence="3" id="KW-0472">Membrane</keyword>
<dbReference type="PANTHER" id="PTHR45757:SF18">
    <property type="entry name" value="MAJOR FACILITATOR SUPERFAMILY (MFS) PROFILE DOMAIN-CONTAINING PROTEIN"/>
    <property type="match status" value="1"/>
</dbReference>
<feature type="transmembrane region" description="Helical" evidence="3">
    <location>
        <begin position="370"/>
        <end position="391"/>
    </location>
</feature>
<feature type="compositionally biased region" description="Low complexity" evidence="2">
    <location>
        <begin position="476"/>
        <end position="492"/>
    </location>
</feature>
<feature type="region of interest" description="Disordered" evidence="2">
    <location>
        <begin position="470"/>
        <end position="499"/>
    </location>
</feature>
<feature type="transmembrane region" description="Helical" evidence="3">
    <location>
        <begin position="147"/>
        <end position="167"/>
    </location>
</feature>
<reference evidence="6" key="1">
    <citation type="submission" date="2022-10" db="EMBL/GenBank/DDBJ databases">
        <title>Genome assembly of Pristionchus species.</title>
        <authorList>
            <person name="Yoshida K."/>
            <person name="Sommer R.J."/>
        </authorList>
    </citation>
    <scope>NUCLEOTIDE SEQUENCE [LARGE SCALE GENOMIC DNA]</scope>
    <source>
        <strain evidence="6">RS5460</strain>
    </source>
</reference>
<evidence type="ECO:0000313" key="6">
    <source>
        <dbReference type="Proteomes" id="UP001328107"/>
    </source>
</evidence>
<dbReference type="InterPro" id="IPR020846">
    <property type="entry name" value="MFS_dom"/>
</dbReference>
<feature type="transmembrane region" description="Helical" evidence="3">
    <location>
        <begin position="119"/>
        <end position="141"/>
    </location>
</feature>
<feature type="domain" description="Major facilitator superfamily (MFS) profile" evidence="4">
    <location>
        <begin position="23"/>
        <end position="462"/>
    </location>
</feature>
<dbReference type="EMBL" id="BTRK01000003">
    <property type="protein sequence ID" value="GMR42721.1"/>
    <property type="molecule type" value="Genomic_DNA"/>
</dbReference>
<organism evidence="5 6">
    <name type="scientific">Pristionchus mayeri</name>
    <dbReference type="NCBI Taxonomy" id="1317129"/>
    <lineage>
        <taxon>Eukaryota</taxon>
        <taxon>Metazoa</taxon>
        <taxon>Ecdysozoa</taxon>
        <taxon>Nematoda</taxon>
        <taxon>Chromadorea</taxon>
        <taxon>Rhabditida</taxon>
        <taxon>Rhabditina</taxon>
        <taxon>Diplogasteromorpha</taxon>
        <taxon>Diplogasteroidea</taxon>
        <taxon>Neodiplogasteridae</taxon>
        <taxon>Pristionchus</taxon>
    </lineage>
</organism>
<feature type="transmembrane region" description="Helical" evidence="3">
    <location>
        <begin position="20"/>
        <end position="43"/>
    </location>
</feature>
<dbReference type="Pfam" id="PF07690">
    <property type="entry name" value="MFS_1"/>
    <property type="match status" value="1"/>
</dbReference>
<feature type="transmembrane region" description="Helical" evidence="3">
    <location>
        <begin position="271"/>
        <end position="291"/>
    </location>
</feature>
<dbReference type="Gene3D" id="1.20.1250.20">
    <property type="entry name" value="MFS general substrate transporter like domains"/>
    <property type="match status" value="2"/>
</dbReference>
<evidence type="ECO:0000256" key="1">
    <source>
        <dbReference type="ARBA" id="ARBA00004141"/>
    </source>
</evidence>
<feature type="transmembrane region" description="Helical" evidence="3">
    <location>
        <begin position="403"/>
        <end position="427"/>
    </location>
</feature>
<feature type="non-terminal residue" evidence="5">
    <location>
        <position position="1"/>
    </location>
</feature>
<proteinExistence type="predicted"/>
<feature type="non-terminal residue" evidence="5">
    <location>
        <position position="499"/>
    </location>
</feature>
<dbReference type="InterPro" id="IPR011701">
    <property type="entry name" value="MFS"/>
</dbReference>
<evidence type="ECO:0000256" key="3">
    <source>
        <dbReference type="SAM" id="Phobius"/>
    </source>
</evidence>
<comment type="caution">
    <text evidence="5">The sequence shown here is derived from an EMBL/GenBank/DDBJ whole genome shotgun (WGS) entry which is preliminary data.</text>
</comment>
<evidence type="ECO:0000256" key="2">
    <source>
        <dbReference type="SAM" id="MobiDB-lite"/>
    </source>
</evidence>
<feature type="transmembrane region" description="Helical" evidence="3">
    <location>
        <begin position="311"/>
        <end position="331"/>
    </location>
</feature>
<dbReference type="Proteomes" id="UP001328107">
    <property type="component" value="Unassembled WGS sequence"/>
</dbReference>
<sequence length="499" mass="54747">SVSSSDEREEVRAICGCAGLSRYGILVLSCVFLSILQSSVIAYNATFVSMMNKASSPLYEEYLEMKANGTDDEEISVDWESSDLSIADRRFSFDTLQKSLSFAGTYIGGVIGTQPIGMVTMFIIGLFASSLVFITPLVVAWSFSAFVALRFISGLALSNLFPVAGIIVSDWASVQEKGLFIAVLSGHVELSPLITMPLSAAENRAVSWPLVFYIHGVMGFVCSVLWLIYYRDRPERHPFVGNDEFNRISHGKAARKGNGEEPPFRRIFRSVVIWAVWAAVIGNFIVAQFSITFAPMYFSYVLDYSPTLAGAITPIPLVVVLLIKLFTGLVSDRITFISEVMKFRLFNTVALLGSGIFFILVGMIHPSGGILDAILIMIPIALLGFHAGGFPKAAVVVSAQHSPFVMSIVQMLAMMSLLIGSFIVPALTPQNTFDQWRSVFMFYAVLLVLFNTIFVIFVNSEPAKWTRNTEPIDIESQAPSETSSSDSSRRCSAVGHLEL</sequence>
<feature type="transmembrane region" description="Helical" evidence="3">
    <location>
        <begin position="343"/>
        <end position="364"/>
    </location>
</feature>
<dbReference type="GO" id="GO:0022857">
    <property type="term" value="F:transmembrane transporter activity"/>
    <property type="evidence" value="ECO:0007669"/>
    <property type="project" value="InterPro"/>
</dbReference>
<dbReference type="GO" id="GO:0016020">
    <property type="term" value="C:membrane"/>
    <property type="evidence" value="ECO:0007669"/>
    <property type="project" value="UniProtKB-SubCell"/>
</dbReference>
<evidence type="ECO:0000259" key="4">
    <source>
        <dbReference type="PROSITE" id="PS50850"/>
    </source>
</evidence>
<dbReference type="PANTHER" id="PTHR45757">
    <property type="entry name" value="PROTEIN CBG23364-RELATED"/>
    <property type="match status" value="1"/>
</dbReference>
<dbReference type="AlphaFoldDB" id="A0AAN4ZL12"/>
<keyword evidence="3" id="KW-0812">Transmembrane</keyword>
<gene>
    <name evidence="5" type="ORF">PMAYCL1PPCAC_12916</name>
</gene>
<name>A0AAN4ZL12_9BILA</name>
<dbReference type="SUPFAM" id="SSF103473">
    <property type="entry name" value="MFS general substrate transporter"/>
    <property type="match status" value="1"/>
</dbReference>
<keyword evidence="6" id="KW-1185">Reference proteome</keyword>
<dbReference type="PROSITE" id="PS50850">
    <property type="entry name" value="MFS"/>
    <property type="match status" value="1"/>
</dbReference>